<dbReference type="AlphaFoldDB" id="E9FDX3"/>
<reference evidence="6 7" key="2">
    <citation type="journal article" date="2014" name="Proc. Natl. Acad. Sci. U.S.A.">
        <title>Trajectory and genomic determinants of fungal-pathogen speciation and host adaptation.</title>
        <authorList>
            <person name="Hu X."/>
            <person name="Xiao G."/>
            <person name="Zheng P."/>
            <person name="Shang Y."/>
            <person name="Su Y."/>
            <person name="Zhang X."/>
            <person name="Liu X."/>
            <person name="Zhan S."/>
            <person name="St Leger R.J."/>
            <person name="Wang C."/>
        </authorList>
    </citation>
    <scope>GENOME REANNOTATION</scope>
    <source>
        <strain evidence="7">ARSEF 23 / ATCC MYA-3075</strain>
    </source>
</reference>
<evidence type="ECO:0000259" key="5">
    <source>
        <dbReference type="Pfam" id="PF22936"/>
    </source>
</evidence>
<dbReference type="EMBL" id="ADNJ02000044">
    <property type="protein sequence ID" value="EFY94068.1"/>
    <property type="molecule type" value="Genomic_DNA"/>
</dbReference>
<keyword evidence="2" id="KW-0064">Aspartyl protease</keyword>
<gene>
    <name evidence="6" type="ORF">MAA_10472</name>
</gene>
<dbReference type="GO" id="GO:0005739">
    <property type="term" value="C:mitochondrion"/>
    <property type="evidence" value="ECO:0007669"/>
    <property type="project" value="UniProtKB-SubCell"/>
</dbReference>
<dbReference type="CDD" id="cd09272">
    <property type="entry name" value="RNase_HI_RT_Ty1"/>
    <property type="match status" value="1"/>
</dbReference>
<dbReference type="Pfam" id="PF22936">
    <property type="entry name" value="Pol_BBD"/>
    <property type="match status" value="1"/>
</dbReference>
<evidence type="ECO:0000256" key="1">
    <source>
        <dbReference type="ARBA" id="ARBA00004173"/>
    </source>
</evidence>
<feature type="domain" description="Reverse transcriptase Ty1/copia-type" evidence="4">
    <location>
        <begin position="323"/>
        <end position="474"/>
    </location>
</feature>
<dbReference type="Pfam" id="PF07727">
    <property type="entry name" value="RVT_2"/>
    <property type="match status" value="2"/>
</dbReference>
<organism evidence="6 7">
    <name type="scientific">Metarhizium robertsii (strain ARSEF 23 / ATCC MYA-3075)</name>
    <name type="common">Metarhizium anisopliae (strain ARSEF 23)</name>
    <dbReference type="NCBI Taxonomy" id="655844"/>
    <lineage>
        <taxon>Eukaryota</taxon>
        <taxon>Fungi</taxon>
        <taxon>Dikarya</taxon>
        <taxon>Ascomycota</taxon>
        <taxon>Pezizomycotina</taxon>
        <taxon>Sordariomycetes</taxon>
        <taxon>Hypocreomycetidae</taxon>
        <taxon>Hypocreales</taxon>
        <taxon>Clavicipitaceae</taxon>
        <taxon>Metarhizium</taxon>
    </lineage>
</organism>
<dbReference type="InterPro" id="IPR013103">
    <property type="entry name" value="RVT_2"/>
</dbReference>
<protein>
    <submittedName>
        <fullName evidence="6">Gag-pol polyprotein</fullName>
    </submittedName>
</protein>
<evidence type="ECO:0000313" key="7">
    <source>
        <dbReference type="Proteomes" id="UP000002498"/>
    </source>
</evidence>
<keyword evidence="3" id="KW-0496">Mitochondrion</keyword>
<dbReference type="OrthoDB" id="5101206at2759"/>
<dbReference type="KEGG" id="maj:MAA_10472"/>
<dbReference type="GO" id="GO:0004190">
    <property type="term" value="F:aspartic-type endopeptidase activity"/>
    <property type="evidence" value="ECO:0007669"/>
    <property type="project" value="UniProtKB-KW"/>
</dbReference>
<evidence type="ECO:0000256" key="2">
    <source>
        <dbReference type="ARBA" id="ARBA00022750"/>
    </source>
</evidence>
<dbReference type="GeneID" id="19264758"/>
<proteinExistence type="predicted"/>
<evidence type="ECO:0000259" key="4">
    <source>
        <dbReference type="Pfam" id="PF07727"/>
    </source>
</evidence>
<dbReference type="InterPro" id="IPR054722">
    <property type="entry name" value="PolX-like_BBD"/>
</dbReference>
<sequence>MAADGLEASSRVILKGSGNWDVWISVIRKFAKNQQVWDYINPDVVQKPTVYPLRDSFILDSGSDFHICNNSKRFVEGSYKVCDNTEGAYSGDTHLEIYGYGDVIIRIGKTDKFKLQNVAYIPRFHTNVASLDLFLQRGYNWNPATGAVTRDGKTIFRTERRYRQPVIEFNQVDYESHMPLATAFTSSTQPRPESAAEATQWHQRLGHLGSEALEHLVQQTTGAKIKGPLKIECKDCAVAKAKRIVSRRSPQTKAPRPFWRIYVDIFAMSDGYNGMKHAVLIRDEYTSMIYIYLLRDATTESILGVLKAFEAYIRRQFDTSICLDAVNAFTNSVLDEDVFVQFPDGYRRRGWVLKLLRALYGLRRSPLLWQKNLTAAFAKLGLKQSQEEPCLFTNSWLTVFFFVDDIVLLYRARHQDAADEFIVKLKTQYEMKDLGELKWFLGIRVLRDRAARKLWLCQDSYIEKIVNQYGITKRDQFKGNLFPTNDLQLRKDQAKPDLVHRKRESKPQLIEADLPRLKTQLKHVDVHNCWARQAYQQGEFQISYTPTTEMVADGLTKILPGQKFKHFVEQLALGRKANHSHGLINRGRTASSQEEPCLFTNSWLTVFFFVDDIVLLYRARHQDAADEFIVKLKTQYEMKDLGELKWFLGIRVLRDRAARKLWLCQDSYIEKIVNQYGITKRDQFKGNLFPTNDLQRRKDQAKPDLVHRYQQKVGSVNYVAVITRADIAKPISKLAEFLLNPSDQHVYLVDRLMEYLWPTRFLAIQFNGTSCSAEVIKINHCSIPRELRIASDAAFADDPETRTSSQGYIIILFGGPVSWKTGKQTTVTTSSTEAELLAFTHTAKEAIATQRLFQHIDLQLDHPLLIECDNKQTIRLIEADLPRLKTQLKHVDVHNCWARQAYQQGEFQISYTPTTEMVADGLTKILPGQKFKHFVEQLALVDIRSVLETHEEFDSD</sequence>
<keyword evidence="7" id="KW-1185">Reference proteome</keyword>
<dbReference type="PANTHER" id="PTHR11439:SF438">
    <property type="entry name" value="REVERSE TRANSCRIPTASE TY1_COPIA-TYPE DOMAIN-CONTAINING PROTEIN"/>
    <property type="match status" value="1"/>
</dbReference>
<dbReference type="SUPFAM" id="SSF56672">
    <property type="entry name" value="DNA/RNA polymerases"/>
    <property type="match status" value="1"/>
</dbReference>
<accession>E9FDX3</accession>
<dbReference type="Gene3D" id="3.30.420.10">
    <property type="entry name" value="Ribonuclease H-like superfamily/Ribonuclease H"/>
    <property type="match status" value="1"/>
</dbReference>
<dbReference type="RefSeq" id="XP_007826661.1">
    <property type="nucleotide sequence ID" value="XM_007828470.1"/>
</dbReference>
<comment type="caution">
    <text evidence="6">The sequence shown here is derived from an EMBL/GenBank/DDBJ whole genome shotgun (WGS) entry which is preliminary data.</text>
</comment>
<dbReference type="GO" id="GO:0003676">
    <property type="term" value="F:nucleic acid binding"/>
    <property type="evidence" value="ECO:0007669"/>
    <property type="project" value="InterPro"/>
</dbReference>
<evidence type="ECO:0000313" key="6">
    <source>
        <dbReference type="EMBL" id="EFY94068.1"/>
    </source>
</evidence>
<dbReference type="InterPro" id="IPR036397">
    <property type="entry name" value="RNaseH_sf"/>
</dbReference>
<keyword evidence="2" id="KW-0645">Protease</keyword>
<keyword evidence="2" id="KW-0378">Hydrolase</keyword>
<comment type="subcellular location">
    <subcellularLocation>
        <location evidence="1">Mitochondrion</location>
    </subcellularLocation>
</comment>
<dbReference type="PANTHER" id="PTHR11439">
    <property type="entry name" value="GAG-POL-RELATED RETROTRANSPOSON"/>
    <property type="match status" value="1"/>
</dbReference>
<feature type="domain" description="Reverse transcriptase Ty1/copia-type" evidence="4">
    <location>
        <begin position="603"/>
        <end position="681"/>
    </location>
</feature>
<reference evidence="6 7" key="1">
    <citation type="journal article" date="2011" name="PLoS Genet.">
        <title>Genome sequencing and comparative transcriptomics of the model entomopathogenic fungi Metarhizium anisopliae and M. acridum.</title>
        <authorList>
            <person name="Gao Q."/>
            <person name="Jin K."/>
            <person name="Ying S.H."/>
            <person name="Zhang Y."/>
            <person name="Xiao G."/>
            <person name="Shang Y."/>
            <person name="Duan Z."/>
            <person name="Hu X."/>
            <person name="Xie X.Q."/>
            <person name="Zhou G."/>
            <person name="Peng G."/>
            <person name="Luo Z."/>
            <person name="Huang W."/>
            <person name="Wang B."/>
            <person name="Fang W."/>
            <person name="Wang S."/>
            <person name="Zhong Y."/>
            <person name="Ma L.J."/>
            <person name="St Leger R.J."/>
            <person name="Zhao G.P."/>
            <person name="Pei Y."/>
            <person name="Feng M.G."/>
            <person name="Xia Y."/>
            <person name="Wang C."/>
        </authorList>
    </citation>
    <scope>NUCLEOTIDE SEQUENCE [LARGE SCALE GENOMIC DNA]</scope>
    <source>
        <strain evidence="7">ARSEF 23 / ATCC MYA-3075</strain>
    </source>
</reference>
<dbReference type="HOGENOM" id="CLU_001650_18_1_1"/>
<evidence type="ECO:0000256" key="3">
    <source>
        <dbReference type="ARBA" id="ARBA00023128"/>
    </source>
</evidence>
<name>E9FDX3_METRA</name>
<dbReference type="Proteomes" id="UP000002498">
    <property type="component" value="Unassembled WGS sequence"/>
</dbReference>
<feature type="domain" description="Retrovirus-related Pol polyprotein from transposon TNT 1-94-like beta-barrel" evidence="5">
    <location>
        <begin position="57"/>
        <end position="139"/>
    </location>
</feature>
<dbReference type="InterPro" id="IPR043502">
    <property type="entry name" value="DNA/RNA_pol_sf"/>
</dbReference>